<keyword evidence="2" id="KW-0812">Transmembrane</keyword>
<protein>
    <submittedName>
        <fullName evidence="3">Uncharacterized protein</fullName>
    </submittedName>
</protein>
<keyword evidence="4" id="KW-1185">Reference proteome</keyword>
<dbReference type="RefSeq" id="WP_151596820.1">
    <property type="nucleotide sequence ID" value="NZ_WBMS02000026.1"/>
</dbReference>
<comment type="caution">
    <text evidence="3">The sequence shown here is derived from an EMBL/GenBank/DDBJ whole genome shotgun (WGS) entry which is preliminary data.</text>
</comment>
<evidence type="ECO:0000313" key="4">
    <source>
        <dbReference type="Proteomes" id="UP000462055"/>
    </source>
</evidence>
<organism evidence="3 4">
    <name type="scientific">Actinomadura physcomitrii</name>
    <dbReference type="NCBI Taxonomy" id="2650748"/>
    <lineage>
        <taxon>Bacteria</taxon>
        <taxon>Bacillati</taxon>
        <taxon>Actinomycetota</taxon>
        <taxon>Actinomycetes</taxon>
        <taxon>Streptosporangiales</taxon>
        <taxon>Thermomonosporaceae</taxon>
        <taxon>Actinomadura</taxon>
    </lineage>
</organism>
<feature type="region of interest" description="Disordered" evidence="1">
    <location>
        <begin position="256"/>
        <end position="287"/>
    </location>
</feature>
<keyword evidence="2" id="KW-0472">Membrane</keyword>
<evidence type="ECO:0000256" key="2">
    <source>
        <dbReference type="SAM" id="Phobius"/>
    </source>
</evidence>
<accession>A0A6I4MHC9</accession>
<dbReference type="AlphaFoldDB" id="A0A6I4MHC9"/>
<keyword evidence="2" id="KW-1133">Transmembrane helix</keyword>
<evidence type="ECO:0000256" key="1">
    <source>
        <dbReference type="SAM" id="MobiDB-lite"/>
    </source>
</evidence>
<proteinExistence type="predicted"/>
<dbReference type="Proteomes" id="UP000462055">
    <property type="component" value="Unassembled WGS sequence"/>
</dbReference>
<dbReference type="EMBL" id="WBMS02000026">
    <property type="protein sequence ID" value="MWA04300.1"/>
    <property type="molecule type" value="Genomic_DNA"/>
</dbReference>
<sequence>MNGIEERLKDAFGARADAVRPHPGVRAENDRRIRRSRTRRRVAAPALALAAVATAAAVPAGLRDGPHRADPNTVAGGRSPGNLVDPATIVAIPAAVPGGGTFTPEALGADGSVAGRTADGRVYTAGPKGGRPRPLGVRAEGGLAAGKGFVTWIAPGSWKLSCRTSGGRTGTIGPQGATPADPVLAGGGAVVGDDPMAQPFAATGCGDTGRTLDNHGKGVLGQALALAYPTLFVADTSNDDVVREIDLRTQAITAQHPLPPGVRPLKLTGETEQPEKSGKSGPGAVYRTVPGTGPDQKWRAAANQEYFASLADGKLRIVARDGWRTVTTLDVARPRDAKAADGARITAGDHVVAYTSGGISGLIDTRTLGTGRTHPTAVRTAITKGPVLAAGDWLLWRDGSAYRLGRVR</sequence>
<reference evidence="3" key="1">
    <citation type="submission" date="2019-12" db="EMBL/GenBank/DDBJ databases">
        <title>Actinomadura physcomitrii sp. nov., a novel actinomycete isolated from moss [Physcomitrium sphaericum (Ludw) Fuernr].</title>
        <authorList>
            <person name="Zhuang X."/>
        </authorList>
    </citation>
    <scope>NUCLEOTIDE SEQUENCE [LARGE SCALE GENOMIC DNA]</scope>
    <source>
        <strain evidence="3">LD22</strain>
    </source>
</reference>
<gene>
    <name evidence="3" type="ORF">F8568_028765</name>
</gene>
<feature type="transmembrane region" description="Helical" evidence="2">
    <location>
        <begin position="42"/>
        <end position="62"/>
    </location>
</feature>
<evidence type="ECO:0000313" key="3">
    <source>
        <dbReference type="EMBL" id="MWA04300.1"/>
    </source>
</evidence>
<name>A0A6I4MHC9_9ACTN</name>